<feature type="region of interest" description="Disordered" evidence="1">
    <location>
        <begin position="278"/>
        <end position="406"/>
    </location>
</feature>
<organism evidence="2 3">
    <name type="scientific">Penicillium expansum</name>
    <name type="common">Blue mold rot fungus</name>
    <dbReference type="NCBI Taxonomy" id="27334"/>
    <lineage>
        <taxon>Eukaryota</taxon>
        <taxon>Fungi</taxon>
        <taxon>Dikarya</taxon>
        <taxon>Ascomycota</taxon>
        <taxon>Pezizomycotina</taxon>
        <taxon>Eurotiomycetes</taxon>
        <taxon>Eurotiomycetidae</taxon>
        <taxon>Eurotiales</taxon>
        <taxon>Aspergillaceae</taxon>
        <taxon>Penicillium</taxon>
    </lineage>
</organism>
<proteinExistence type="predicted"/>
<feature type="region of interest" description="Disordered" evidence="1">
    <location>
        <begin position="577"/>
        <end position="617"/>
    </location>
</feature>
<feature type="compositionally biased region" description="Basic and acidic residues" evidence="1">
    <location>
        <begin position="309"/>
        <end position="323"/>
    </location>
</feature>
<protein>
    <submittedName>
        <fullName evidence="2">Uncharacterized protein</fullName>
    </submittedName>
</protein>
<dbReference type="HOGENOM" id="CLU_352696_0_0_1"/>
<keyword evidence="3" id="KW-1185">Reference proteome</keyword>
<feature type="compositionally biased region" description="Polar residues" evidence="1">
    <location>
        <begin position="585"/>
        <end position="617"/>
    </location>
</feature>
<dbReference type="EMBL" id="JQFZ01000252">
    <property type="protein sequence ID" value="KGO53080.1"/>
    <property type="molecule type" value="Genomic_DNA"/>
</dbReference>
<gene>
    <name evidence="2" type="ORF">PEX2_057230</name>
</gene>
<feature type="compositionally biased region" description="Polar residues" evidence="1">
    <location>
        <begin position="367"/>
        <end position="406"/>
    </location>
</feature>
<dbReference type="AlphaFoldDB" id="A0A0A2ICQ8"/>
<feature type="region of interest" description="Disordered" evidence="1">
    <location>
        <begin position="190"/>
        <end position="227"/>
    </location>
</feature>
<feature type="compositionally biased region" description="Polar residues" evidence="1">
    <location>
        <begin position="42"/>
        <end position="51"/>
    </location>
</feature>
<dbReference type="RefSeq" id="XP_016595719.1">
    <property type="nucleotide sequence ID" value="XM_016742997.1"/>
</dbReference>
<comment type="caution">
    <text evidence="2">The sequence shown here is derived from an EMBL/GenBank/DDBJ whole genome shotgun (WGS) entry which is preliminary data.</text>
</comment>
<dbReference type="OrthoDB" id="4226789at2759"/>
<name>A0A0A2ICQ8_PENEN</name>
<evidence type="ECO:0000313" key="2">
    <source>
        <dbReference type="EMBL" id="KGO53080.1"/>
    </source>
</evidence>
<evidence type="ECO:0000256" key="1">
    <source>
        <dbReference type="SAM" id="MobiDB-lite"/>
    </source>
</evidence>
<feature type="compositionally biased region" description="Basic and acidic residues" evidence="1">
    <location>
        <begin position="687"/>
        <end position="696"/>
    </location>
</feature>
<dbReference type="VEuPathDB" id="FungiDB:PEXP_035400"/>
<feature type="region of interest" description="Disordered" evidence="1">
    <location>
        <begin position="498"/>
        <end position="532"/>
    </location>
</feature>
<feature type="region of interest" description="Disordered" evidence="1">
    <location>
        <begin position="29"/>
        <end position="60"/>
    </location>
</feature>
<evidence type="ECO:0000313" key="3">
    <source>
        <dbReference type="Proteomes" id="UP000030143"/>
    </source>
</evidence>
<feature type="compositionally biased region" description="Polar residues" evidence="1">
    <location>
        <begin position="295"/>
        <end position="305"/>
    </location>
</feature>
<feature type="region of interest" description="Disordered" evidence="1">
    <location>
        <begin position="635"/>
        <end position="755"/>
    </location>
</feature>
<accession>A0A0A2ICQ8</accession>
<dbReference type="GeneID" id="27678416"/>
<feature type="compositionally biased region" description="Polar residues" evidence="1">
    <location>
        <begin position="329"/>
        <end position="341"/>
    </location>
</feature>
<reference evidence="2 3" key="1">
    <citation type="journal article" date="2015" name="Mol. Plant Microbe Interact.">
        <title>Genome, transcriptome, and functional analyses of Penicillium expansum provide new insights into secondary metabolism and pathogenicity.</title>
        <authorList>
            <person name="Ballester A.R."/>
            <person name="Marcet-Houben M."/>
            <person name="Levin E."/>
            <person name="Sela N."/>
            <person name="Selma-Lazaro C."/>
            <person name="Carmona L."/>
            <person name="Wisniewski M."/>
            <person name="Droby S."/>
            <person name="Gonzalez-Candelas L."/>
            <person name="Gabaldon T."/>
        </authorList>
    </citation>
    <scope>NUCLEOTIDE SEQUENCE [LARGE SCALE GENOMIC DNA]</scope>
    <source>
        <strain evidence="2 3">MD-8</strain>
    </source>
</reference>
<feature type="compositionally biased region" description="Polar residues" evidence="1">
    <location>
        <begin position="506"/>
        <end position="520"/>
    </location>
</feature>
<feature type="compositionally biased region" description="Basic and acidic residues" evidence="1">
    <location>
        <begin position="644"/>
        <end position="654"/>
    </location>
</feature>
<dbReference type="Proteomes" id="UP000030143">
    <property type="component" value="Unassembled WGS sequence"/>
</dbReference>
<sequence>MFFITCPRLRRGHRADSPNVFAQSCQDGQMENVDGPREQAQGKAQINTSPVRNHRRRSTSLSRRLRYRFSRESRQSGEHRPIFPFSLKLKPNALKATTGLSMVGDMGSSLMSARGYDSDAQCIGSPQHADQVKVSPRGPAFRRMGLHDLIEHSRERNNLEMWAGAQGHDQYNTPGTPFGMHYIPTPPGSLKGRSPYTNPATEGMGSHSMSSFKNERSGEQNPFTKSLPSLHASQDELAPANQDRLRAREGFIGSSSRENLQNLVADWAHYMGSGPNDYRAASSASLAREDPGITVSKTRQRTSSPGAHPEPRVPHLGDLDLSHRLAGTSIGSGPLSASPSMSELPRPNRYGPQMVSQENFQSHERSGASTIGGSEHQNQAMSHQRDASSFYSRQSSNPSRGASAVQSLRVHAANAIESLPNIHTQMAAETGLVQNEREPGAEVLKSRFVEQLDAANWESPQVHGIFNGPNGVGPHRRVSPGWMTGGRRMGYGYSLVENTEDGPQTVGGNSSPFPNGNWQRDTPGPESDSQQCPMNKCLANAKGEPILTPTMWAKMKSHSVRGDRHAPLAVDLAGEGMSTGEARRTSSNQAQHIGSPTSAKSPTSIKSPTSAKTPSSARSFYIEDVDETFLSRWAKGSRSTRKQPQLDKYHDSAHSRNVCTPDASPLGVRRFSMDQTNYRPSVYFDPSNDRSADRLNGEPSRSRSGRWILKFSRNRESKRRSNVPAKEPPQEPPVQYEERPSSGLGRANSTRSDMAEDLASAYQECIGMPGAFYGSRWASRTSLVVEAE</sequence>
<dbReference type="PhylomeDB" id="A0A0A2ICQ8"/>